<evidence type="ECO:0000256" key="7">
    <source>
        <dbReference type="ARBA" id="ARBA00023027"/>
    </source>
</evidence>
<dbReference type="InterPro" id="IPR000415">
    <property type="entry name" value="Nitroreductase-like"/>
</dbReference>
<keyword evidence="6 8" id="KW-0560">Oxidoreductase</keyword>
<dbReference type="EMBL" id="JAFBEC010000003">
    <property type="protein sequence ID" value="MBM7632470.1"/>
    <property type="molecule type" value="Genomic_DNA"/>
</dbReference>
<protein>
    <recommendedName>
        <fullName evidence="8">Putative NAD(P)H nitroreductase</fullName>
        <ecNumber evidence="8">1.-.-.-</ecNumber>
    </recommendedName>
</protein>
<dbReference type="InterPro" id="IPR029479">
    <property type="entry name" value="Nitroreductase"/>
</dbReference>
<proteinExistence type="inferred from homology"/>
<gene>
    <name evidence="10" type="ORF">JOD17_001563</name>
</gene>
<dbReference type="InterPro" id="IPR052530">
    <property type="entry name" value="NAD(P)H_nitroreductase"/>
</dbReference>
<comment type="similarity">
    <text evidence="2 8">Belongs to the nitroreductase family.</text>
</comment>
<evidence type="ECO:0000256" key="5">
    <source>
        <dbReference type="ARBA" id="ARBA00022857"/>
    </source>
</evidence>
<dbReference type="Pfam" id="PF00881">
    <property type="entry name" value="Nitroreductase"/>
    <property type="match status" value="1"/>
</dbReference>
<evidence type="ECO:0000256" key="8">
    <source>
        <dbReference type="PIRNR" id="PIRNR000232"/>
    </source>
</evidence>
<dbReference type="InterPro" id="IPR026021">
    <property type="entry name" value="YdjA-like"/>
</dbReference>
<dbReference type="CDD" id="cd02135">
    <property type="entry name" value="YdjA-like"/>
    <property type="match status" value="1"/>
</dbReference>
<organism evidence="10 11">
    <name type="scientific">Geomicrobium sediminis</name>
    <dbReference type="NCBI Taxonomy" id="1347788"/>
    <lineage>
        <taxon>Bacteria</taxon>
        <taxon>Bacillati</taxon>
        <taxon>Bacillota</taxon>
        <taxon>Bacilli</taxon>
        <taxon>Bacillales</taxon>
        <taxon>Geomicrobium</taxon>
    </lineage>
</organism>
<accession>A0ABS2PBL3</accession>
<evidence type="ECO:0000256" key="2">
    <source>
        <dbReference type="ARBA" id="ARBA00007118"/>
    </source>
</evidence>
<keyword evidence="5 8" id="KW-0521">NADP</keyword>
<dbReference type="PANTHER" id="PTHR43821">
    <property type="entry name" value="NAD(P)H NITROREDUCTASE YDJA-RELATED"/>
    <property type="match status" value="1"/>
</dbReference>
<reference evidence="10 11" key="1">
    <citation type="submission" date="2021-01" db="EMBL/GenBank/DDBJ databases">
        <title>Genomic Encyclopedia of Type Strains, Phase IV (KMG-IV): sequencing the most valuable type-strain genomes for metagenomic binning, comparative biology and taxonomic classification.</title>
        <authorList>
            <person name="Goeker M."/>
        </authorList>
    </citation>
    <scope>NUCLEOTIDE SEQUENCE [LARGE SCALE GENOMIC DNA]</scope>
    <source>
        <strain evidence="10 11">DSM 25540</strain>
    </source>
</reference>
<dbReference type="SUPFAM" id="SSF55469">
    <property type="entry name" value="FMN-dependent nitroreductase-like"/>
    <property type="match status" value="1"/>
</dbReference>
<evidence type="ECO:0000313" key="11">
    <source>
        <dbReference type="Proteomes" id="UP000741863"/>
    </source>
</evidence>
<evidence type="ECO:0000256" key="6">
    <source>
        <dbReference type="ARBA" id="ARBA00023002"/>
    </source>
</evidence>
<dbReference type="PIRSF" id="PIRSF000232">
    <property type="entry name" value="YdjA"/>
    <property type="match status" value="1"/>
</dbReference>
<evidence type="ECO:0000256" key="3">
    <source>
        <dbReference type="ARBA" id="ARBA00022630"/>
    </source>
</evidence>
<dbReference type="PANTHER" id="PTHR43821:SF1">
    <property type="entry name" value="NAD(P)H NITROREDUCTASE YDJA-RELATED"/>
    <property type="match status" value="1"/>
</dbReference>
<dbReference type="Proteomes" id="UP000741863">
    <property type="component" value="Unassembled WGS sequence"/>
</dbReference>
<evidence type="ECO:0000313" key="10">
    <source>
        <dbReference type="EMBL" id="MBM7632470.1"/>
    </source>
</evidence>
<evidence type="ECO:0000256" key="1">
    <source>
        <dbReference type="ARBA" id="ARBA00001917"/>
    </source>
</evidence>
<dbReference type="EC" id="1.-.-.-" evidence="8"/>
<sequence>MDVFEAIQTRRSIGKVDPHEMVDKETLEKVLEAGNWAPSHYKTEPWKFFVHTGEGRRALGRVLREIQREKIDGEPDEEQLEKLDKTVEKPFRAPIVITIAVEPSEKEKVIEIEEYAAAHAAAQNMLLAAHALGLGAIWRSGKPMYHDKVREFYNLTERGNVVGFIYLGFPATAKDRLAERNPHEAKTVYIHEDIDRINE</sequence>
<evidence type="ECO:0000256" key="4">
    <source>
        <dbReference type="ARBA" id="ARBA00022643"/>
    </source>
</evidence>
<comment type="caution">
    <text evidence="10">The sequence shown here is derived from an EMBL/GenBank/DDBJ whole genome shotgun (WGS) entry which is preliminary data.</text>
</comment>
<keyword evidence="4 8" id="KW-0288">FMN</keyword>
<keyword evidence="3 8" id="KW-0285">Flavoprotein</keyword>
<name>A0ABS2PBL3_9BACL</name>
<comment type="cofactor">
    <cofactor evidence="1 8">
        <name>FMN</name>
        <dbReference type="ChEBI" id="CHEBI:58210"/>
    </cofactor>
</comment>
<keyword evidence="7 8" id="KW-0520">NAD</keyword>
<keyword evidence="11" id="KW-1185">Reference proteome</keyword>
<dbReference type="Gene3D" id="3.40.109.10">
    <property type="entry name" value="NADH Oxidase"/>
    <property type="match status" value="1"/>
</dbReference>
<feature type="domain" description="Nitroreductase" evidence="9">
    <location>
        <begin position="7"/>
        <end position="168"/>
    </location>
</feature>
<evidence type="ECO:0000259" key="9">
    <source>
        <dbReference type="Pfam" id="PF00881"/>
    </source>
</evidence>
<dbReference type="RefSeq" id="WP_042420689.1">
    <property type="nucleotide sequence ID" value="NZ_JAFBEC010000003.1"/>
</dbReference>